<keyword evidence="1" id="KW-0175">Coiled coil</keyword>
<organism evidence="3">
    <name type="scientific">marine sediment metagenome</name>
    <dbReference type="NCBI Taxonomy" id="412755"/>
    <lineage>
        <taxon>unclassified sequences</taxon>
        <taxon>metagenomes</taxon>
        <taxon>ecological metagenomes</taxon>
    </lineage>
</organism>
<gene>
    <name evidence="3" type="ORF">S01H1_16915</name>
</gene>
<protein>
    <submittedName>
        <fullName evidence="3">Uncharacterized protein</fullName>
    </submittedName>
</protein>
<feature type="transmembrane region" description="Helical" evidence="2">
    <location>
        <begin position="47"/>
        <end position="65"/>
    </location>
</feature>
<dbReference type="AlphaFoldDB" id="X0RYN3"/>
<keyword evidence="2" id="KW-0472">Membrane</keyword>
<keyword evidence="2" id="KW-1133">Transmembrane helix</keyword>
<keyword evidence="2" id="KW-0812">Transmembrane</keyword>
<accession>X0RYN3</accession>
<sequence>MNDFDEILNSINDANIKKLRQEIQGLEKEHNEFQKSLDDIKDIKEKYAISWRLMEILLFIISSVFKNKR</sequence>
<reference evidence="3" key="1">
    <citation type="journal article" date="2014" name="Front. Microbiol.">
        <title>High frequency of phylogenetically diverse reductive dehalogenase-homologous genes in deep subseafloor sedimentary metagenomes.</title>
        <authorList>
            <person name="Kawai M."/>
            <person name="Futagami T."/>
            <person name="Toyoda A."/>
            <person name="Takaki Y."/>
            <person name="Nishi S."/>
            <person name="Hori S."/>
            <person name="Arai W."/>
            <person name="Tsubouchi T."/>
            <person name="Morono Y."/>
            <person name="Uchiyama I."/>
            <person name="Ito T."/>
            <person name="Fujiyama A."/>
            <person name="Inagaki F."/>
            <person name="Takami H."/>
        </authorList>
    </citation>
    <scope>NUCLEOTIDE SEQUENCE</scope>
    <source>
        <strain evidence="3">Expedition CK06-06</strain>
    </source>
</reference>
<evidence type="ECO:0000256" key="2">
    <source>
        <dbReference type="SAM" id="Phobius"/>
    </source>
</evidence>
<name>X0RYN3_9ZZZZ</name>
<proteinExistence type="predicted"/>
<evidence type="ECO:0000313" key="3">
    <source>
        <dbReference type="EMBL" id="GAF68086.1"/>
    </source>
</evidence>
<evidence type="ECO:0000256" key="1">
    <source>
        <dbReference type="SAM" id="Coils"/>
    </source>
</evidence>
<dbReference type="EMBL" id="BARS01008932">
    <property type="protein sequence ID" value="GAF68086.1"/>
    <property type="molecule type" value="Genomic_DNA"/>
</dbReference>
<comment type="caution">
    <text evidence="3">The sequence shown here is derived from an EMBL/GenBank/DDBJ whole genome shotgun (WGS) entry which is preliminary data.</text>
</comment>
<feature type="coiled-coil region" evidence="1">
    <location>
        <begin position="9"/>
        <end position="46"/>
    </location>
</feature>